<feature type="non-terminal residue" evidence="1">
    <location>
        <position position="1"/>
    </location>
</feature>
<protein>
    <submittedName>
        <fullName evidence="1">Uncharacterized protein</fullName>
    </submittedName>
</protein>
<reference evidence="1" key="1">
    <citation type="submission" date="2021-02" db="EMBL/GenBank/DDBJ databases">
        <authorList>
            <person name="Nowell W R."/>
        </authorList>
    </citation>
    <scope>NUCLEOTIDE SEQUENCE</scope>
</reference>
<sequence>QYLYRNQHSTFDISKFCSVVQIKTRENKFCNPKQTQIHLTVKYDSYCKLDEIKIYDWVFISDDYADYLTTYKVSTNKWKTFLEELGLNEFLKIQSVEYRKPIDYYPFLKMRRPDRILLTFEQKVIETCDFHRWIENIGGT</sequence>
<accession>A0A8S2GBI7</accession>
<dbReference type="Proteomes" id="UP000677228">
    <property type="component" value="Unassembled WGS sequence"/>
</dbReference>
<evidence type="ECO:0000313" key="2">
    <source>
        <dbReference type="EMBL" id="CAF4560025.1"/>
    </source>
</evidence>
<evidence type="ECO:0000313" key="3">
    <source>
        <dbReference type="Proteomes" id="UP000677228"/>
    </source>
</evidence>
<dbReference type="EMBL" id="CAJNOK010077181">
    <property type="protein sequence ID" value="CAF1676280.1"/>
    <property type="molecule type" value="Genomic_DNA"/>
</dbReference>
<dbReference type="Proteomes" id="UP000682733">
    <property type="component" value="Unassembled WGS sequence"/>
</dbReference>
<feature type="non-terminal residue" evidence="1">
    <location>
        <position position="140"/>
    </location>
</feature>
<organism evidence="1 3">
    <name type="scientific">Didymodactylos carnosus</name>
    <dbReference type="NCBI Taxonomy" id="1234261"/>
    <lineage>
        <taxon>Eukaryota</taxon>
        <taxon>Metazoa</taxon>
        <taxon>Spiralia</taxon>
        <taxon>Gnathifera</taxon>
        <taxon>Rotifera</taxon>
        <taxon>Eurotatoria</taxon>
        <taxon>Bdelloidea</taxon>
        <taxon>Philodinida</taxon>
        <taxon>Philodinidae</taxon>
        <taxon>Didymodactylos</taxon>
    </lineage>
</organism>
<dbReference type="AlphaFoldDB" id="A0A8S2GBI7"/>
<name>A0A8S2GBI7_9BILA</name>
<dbReference type="EMBL" id="CAJOBA010113277">
    <property type="protein sequence ID" value="CAF4560025.1"/>
    <property type="molecule type" value="Genomic_DNA"/>
</dbReference>
<gene>
    <name evidence="1" type="ORF">OVA965_LOCUS45902</name>
    <name evidence="2" type="ORF">TMI583_LOCUS49890</name>
</gene>
<comment type="caution">
    <text evidence="1">The sequence shown here is derived from an EMBL/GenBank/DDBJ whole genome shotgun (WGS) entry which is preliminary data.</text>
</comment>
<evidence type="ECO:0000313" key="1">
    <source>
        <dbReference type="EMBL" id="CAF1676280.1"/>
    </source>
</evidence>
<proteinExistence type="predicted"/>